<feature type="transmembrane region" description="Helical" evidence="9">
    <location>
        <begin position="259"/>
        <end position="278"/>
    </location>
</feature>
<dbReference type="PANTHER" id="PTHR16254">
    <property type="entry name" value="POTASSIUM/PROTON ANTIPORTER-RELATED"/>
    <property type="match status" value="1"/>
</dbReference>
<evidence type="ECO:0000313" key="13">
    <source>
        <dbReference type="Proteomes" id="UP000009170"/>
    </source>
</evidence>
<organism evidence="12 13">
    <name type="scientific">Ostreococcus tauri</name>
    <name type="common">Marine green alga</name>
    <dbReference type="NCBI Taxonomy" id="70448"/>
    <lineage>
        <taxon>Eukaryota</taxon>
        <taxon>Viridiplantae</taxon>
        <taxon>Chlorophyta</taxon>
        <taxon>Mamiellophyceae</taxon>
        <taxon>Mamiellales</taxon>
        <taxon>Bathycoccaceae</taxon>
        <taxon>Ostreococcus</taxon>
    </lineage>
</organism>
<dbReference type="InterPro" id="IPR045158">
    <property type="entry name" value="KEA4/5/6-like"/>
</dbReference>
<dbReference type="Pfam" id="PF00999">
    <property type="entry name" value="Na_H_Exchanger"/>
    <property type="match status" value="1"/>
</dbReference>
<evidence type="ECO:0000256" key="3">
    <source>
        <dbReference type="ARBA" id="ARBA00022449"/>
    </source>
</evidence>
<keyword evidence="3" id="KW-0050">Antiport</keyword>
<evidence type="ECO:0000256" key="1">
    <source>
        <dbReference type="ARBA" id="ARBA00004141"/>
    </source>
</evidence>
<dbReference type="OMA" id="IKAHASK"/>
<evidence type="ECO:0000256" key="4">
    <source>
        <dbReference type="ARBA" id="ARBA00022692"/>
    </source>
</evidence>
<dbReference type="FunCoup" id="Q01EK5">
    <property type="interactions" value="1314"/>
</dbReference>
<feature type="transmembrane region" description="Helical" evidence="9">
    <location>
        <begin position="550"/>
        <end position="570"/>
    </location>
</feature>
<dbReference type="InterPro" id="IPR038770">
    <property type="entry name" value="Na+/solute_symporter_sf"/>
</dbReference>
<dbReference type="AlphaFoldDB" id="Q01EK5"/>
<feature type="transmembrane region" description="Helical" evidence="9">
    <location>
        <begin position="235"/>
        <end position="252"/>
    </location>
</feature>
<dbReference type="KEGG" id="ota:OT_ostta02g01610"/>
<feature type="transmembrane region" description="Helical" evidence="9">
    <location>
        <begin position="521"/>
        <end position="544"/>
    </location>
</feature>
<feature type="transmembrane region" description="Helical" evidence="9">
    <location>
        <begin position="284"/>
        <end position="302"/>
    </location>
</feature>
<evidence type="ECO:0000256" key="6">
    <source>
        <dbReference type="ARBA" id="ARBA00022989"/>
    </source>
</evidence>
<gene>
    <name evidence="12" type="ORF">OT_ostta02g01610</name>
</gene>
<dbReference type="PANTHER" id="PTHR16254:SF14">
    <property type="entry name" value="TRANSMEMBRANE AND COILED-COIL DOMAIN-CONTAINING PROTEIN 3"/>
    <property type="match status" value="1"/>
</dbReference>
<feature type="transmembrane region" description="Helical" evidence="9">
    <location>
        <begin position="415"/>
        <end position="434"/>
    </location>
</feature>
<dbReference type="RefSeq" id="XP_003074977.1">
    <property type="nucleotide sequence ID" value="XM_003074929.1"/>
</dbReference>
<comment type="subcellular location">
    <subcellularLocation>
        <location evidence="1">Membrane</location>
        <topology evidence="1">Multi-pass membrane protein</topology>
    </subcellularLocation>
</comment>
<dbReference type="InParanoid" id="Q01EK5"/>
<feature type="transmembrane region" description="Helical" evidence="9">
    <location>
        <begin position="465"/>
        <end position="484"/>
    </location>
</feature>
<dbReference type="Gene3D" id="1.20.1530.20">
    <property type="match status" value="1"/>
</dbReference>
<keyword evidence="7" id="KW-0406">Ion transport</keyword>
<evidence type="ECO:0000259" key="11">
    <source>
        <dbReference type="Pfam" id="PF00999"/>
    </source>
</evidence>
<feature type="signal peptide" evidence="10">
    <location>
        <begin position="1"/>
        <end position="20"/>
    </location>
</feature>
<keyword evidence="2" id="KW-0813">Transport</keyword>
<feature type="transmembrane region" description="Helical" evidence="9">
    <location>
        <begin position="582"/>
        <end position="601"/>
    </location>
</feature>
<keyword evidence="13" id="KW-1185">Reference proteome</keyword>
<feature type="domain" description="Cation/H+ exchanger transmembrane" evidence="11">
    <location>
        <begin position="241"/>
        <end position="601"/>
    </location>
</feature>
<feature type="transmembrane region" description="Helical" evidence="9">
    <location>
        <begin position="373"/>
        <end position="395"/>
    </location>
</feature>
<keyword evidence="8 9" id="KW-0472">Membrane</keyword>
<feature type="transmembrane region" description="Helical" evidence="9">
    <location>
        <begin position="342"/>
        <end position="361"/>
    </location>
</feature>
<reference evidence="12 13" key="2">
    <citation type="journal article" date="2014" name="BMC Genomics">
        <title>An improved genome of the model marine alga Ostreococcus tauri unfolds by assessing Illumina de novo assemblies.</title>
        <authorList>
            <person name="Blanc-Mathieu R."/>
            <person name="Verhelst B."/>
            <person name="Derelle E."/>
            <person name="Rombauts S."/>
            <person name="Bouget F.Y."/>
            <person name="Carre I."/>
            <person name="Chateau A."/>
            <person name="Eyre-Walker A."/>
            <person name="Grimsley N."/>
            <person name="Moreau H."/>
            <person name="Piegu B."/>
            <person name="Rivals E."/>
            <person name="Schackwitz W."/>
            <person name="Van de Peer Y."/>
            <person name="Piganeau G."/>
        </authorList>
    </citation>
    <scope>NUCLEOTIDE SEQUENCE [LARGE SCALE GENOMIC DNA]</scope>
    <source>
        <strain evidence="13">OTTH 0595 / CCAP 157/2 / RCC745</strain>
    </source>
</reference>
<comment type="caution">
    <text evidence="12">The sequence shown here is derived from an EMBL/GenBank/DDBJ whole genome shotgun (WGS) entry which is preliminary data.</text>
</comment>
<dbReference type="EMBL" id="CAID01000002">
    <property type="protein sequence ID" value="CAL52248.2"/>
    <property type="molecule type" value="Genomic_DNA"/>
</dbReference>
<dbReference type="GO" id="GO:0016020">
    <property type="term" value="C:membrane"/>
    <property type="evidence" value="ECO:0007669"/>
    <property type="project" value="UniProtKB-SubCell"/>
</dbReference>
<keyword evidence="4 9" id="KW-0812">Transmembrane</keyword>
<proteinExistence type="predicted"/>
<evidence type="ECO:0000256" key="5">
    <source>
        <dbReference type="ARBA" id="ARBA00022729"/>
    </source>
</evidence>
<keyword evidence="6 9" id="KW-1133">Transmembrane helix</keyword>
<keyword evidence="5 10" id="KW-0732">Signal</keyword>
<feature type="transmembrane region" description="Helical" evidence="9">
    <location>
        <begin position="311"/>
        <end position="336"/>
    </location>
</feature>
<sequence>MRLCTGLIVLWLYAAVVVHAYGSGEERERTSQLLESTPTTEATTTLTIDAAKDRVFNKTIAAQFNTLLEKEFDEEQLEVGGTTPGAGRSFSDSVRNEGATLETVVRLHRPRGSDVPTEIFHDKKVSEETEQISPQVAAEDALSDTASSVDTLDRGREVAGSGVDSKDGPQVNKREGTLFTQLVSVKRDINKVLSNEEIDNDVDRLVDSADNEFVISNPKRGTMELQQDLRLINDLVIMLCSAALGGSTFALLRQPLITGYLVAGSLVGPGGLGMIVELVQVETFAQFGIIFLLFGLGLELNVSNLRQVHIVAVYGGALQMLLSMLVCGVISDFAGASAKEGIFVGAFLSVSSTAVVSKSLLERDDLHTATGQITMGTLILQDCATGLLFALIPVLGSSEGVGSTFLSFVNVLMKMIIFMLVCTVLSGIVTTRLFRFASSYGDESYQLTGVAFCLLVARITERFGLSMELGAFLAGVAVSATPYAEKTLHSLEPFRNIFTALFLTSIGLIMNPHFLWLHLDVLLLSVCSLVIFKTTLIAVVVRAFGYNTYTSFTVGVSLAQVGELSFVLLSRASAVNLVERKLYLLLLGTTALSLVLTPTLFRVTPGILRVATAAHFINQDDQSLPSHKS</sequence>
<dbReference type="InterPro" id="IPR006153">
    <property type="entry name" value="Cation/H_exchanger_TM"/>
</dbReference>
<evidence type="ECO:0000256" key="7">
    <source>
        <dbReference type="ARBA" id="ARBA00023065"/>
    </source>
</evidence>
<dbReference type="Proteomes" id="UP000009170">
    <property type="component" value="Unassembled WGS sequence"/>
</dbReference>
<evidence type="ECO:0000313" key="12">
    <source>
        <dbReference type="EMBL" id="CAL52248.2"/>
    </source>
</evidence>
<feature type="chain" id="PRO_5004162197" evidence="10">
    <location>
        <begin position="21"/>
        <end position="629"/>
    </location>
</feature>
<evidence type="ECO:0000256" key="10">
    <source>
        <dbReference type="SAM" id="SignalP"/>
    </source>
</evidence>
<reference evidence="13" key="1">
    <citation type="journal article" date="2006" name="Proc. Natl. Acad. Sci. U.S.A.">
        <title>Genome analysis of the smallest free-living eukaryote Ostreococcus tauri unveils many unique features.</title>
        <authorList>
            <person name="Derelle E."/>
            <person name="Ferraz C."/>
            <person name="Rombauts S."/>
            <person name="Rouze P."/>
            <person name="Worden A.Z."/>
            <person name="Robbens S."/>
            <person name="Partensky F."/>
            <person name="Degroeve S."/>
            <person name="Echeynie S."/>
            <person name="Cooke R."/>
            <person name="Saeys Y."/>
            <person name="Wuyts J."/>
            <person name="Jabbari K."/>
            <person name="Bowler C."/>
            <person name="Panaud O."/>
            <person name="Piegu B."/>
            <person name="Ball S.G."/>
            <person name="Ral J.-P."/>
            <person name="Bouget F.-Y."/>
            <person name="Piganeau G."/>
            <person name="De Baets B."/>
            <person name="Picard A."/>
            <person name="Delseny M."/>
            <person name="Demaille J."/>
            <person name="Van de Peer Y."/>
            <person name="Moreau H."/>
        </authorList>
    </citation>
    <scope>NUCLEOTIDE SEQUENCE [LARGE SCALE GENOMIC DNA]</scope>
    <source>
        <strain evidence="13">OTTH 0595 / CCAP 157/2 / RCC745</strain>
    </source>
</reference>
<feature type="transmembrane region" description="Helical" evidence="9">
    <location>
        <begin position="496"/>
        <end position="514"/>
    </location>
</feature>
<name>Q01EK5_OSTTA</name>
<evidence type="ECO:0000256" key="8">
    <source>
        <dbReference type="ARBA" id="ARBA00023136"/>
    </source>
</evidence>
<dbReference type="GeneID" id="9837031"/>
<protein>
    <submittedName>
        <fullName evidence="12">Cation/H+ exchanger</fullName>
    </submittedName>
</protein>
<accession>Q01EK5</accession>
<dbReference type="GO" id="GO:0015386">
    <property type="term" value="F:potassium:proton antiporter activity"/>
    <property type="evidence" value="ECO:0007669"/>
    <property type="project" value="InterPro"/>
</dbReference>
<dbReference type="OrthoDB" id="1654420at2759"/>
<evidence type="ECO:0000256" key="9">
    <source>
        <dbReference type="SAM" id="Phobius"/>
    </source>
</evidence>
<evidence type="ECO:0000256" key="2">
    <source>
        <dbReference type="ARBA" id="ARBA00022448"/>
    </source>
</evidence>